<evidence type="ECO:0000256" key="1">
    <source>
        <dbReference type="ARBA" id="ARBA00006640"/>
    </source>
</evidence>
<evidence type="ECO:0000256" key="2">
    <source>
        <dbReference type="ARBA" id="ARBA00022980"/>
    </source>
</evidence>
<dbReference type="Pfam" id="PF01165">
    <property type="entry name" value="Ribosomal_S21"/>
    <property type="match status" value="1"/>
</dbReference>
<dbReference type="RefSeq" id="XP_032831853.1">
    <property type="nucleotide sequence ID" value="XM_032975962.1"/>
</dbReference>
<dbReference type="CTD" id="54460"/>
<gene>
    <name evidence="5" type="primary">MRPS21</name>
</gene>
<organism evidence="4 5">
    <name type="scientific">Petromyzon marinus</name>
    <name type="common">Sea lamprey</name>
    <dbReference type="NCBI Taxonomy" id="7757"/>
    <lineage>
        <taxon>Eukaryota</taxon>
        <taxon>Metazoa</taxon>
        <taxon>Chordata</taxon>
        <taxon>Craniata</taxon>
        <taxon>Vertebrata</taxon>
        <taxon>Cyclostomata</taxon>
        <taxon>Hyperoartia</taxon>
        <taxon>Petromyzontiformes</taxon>
        <taxon>Petromyzontidae</taxon>
        <taxon>Petromyzon</taxon>
    </lineage>
</organism>
<name>A0AAJ7U8K7_PETMA</name>
<dbReference type="InterPro" id="IPR001911">
    <property type="entry name" value="Ribosomal_bS21"/>
</dbReference>
<dbReference type="Proteomes" id="UP001318040">
    <property type="component" value="Chromosome 57"/>
</dbReference>
<dbReference type="PANTHER" id="PTHR21109:SF0">
    <property type="entry name" value="SMALL RIBOSOMAL SUBUNIT PROTEIN BS21M"/>
    <property type="match status" value="1"/>
</dbReference>
<keyword evidence="3" id="KW-0687">Ribonucleoprotein</keyword>
<evidence type="ECO:0000256" key="3">
    <source>
        <dbReference type="ARBA" id="ARBA00023274"/>
    </source>
</evidence>
<dbReference type="GeneID" id="116955024"/>
<sequence>MAAHAKFLSRTVMVQGGNVDAAYKLLNRILTHDRVLEDARRRRYFEKPCRQRQRKSFEACKRIYDTDMARRLAFVSRKSGLDPWVGC</sequence>
<keyword evidence="2 5" id="KW-0689">Ribosomal protein</keyword>
<dbReference type="GO" id="GO:0006412">
    <property type="term" value="P:translation"/>
    <property type="evidence" value="ECO:0007669"/>
    <property type="project" value="InterPro"/>
</dbReference>
<dbReference type="GO" id="GO:1990904">
    <property type="term" value="C:ribonucleoprotein complex"/>
    <property type="evidence" value="ECO:0007669"/>
    <property type="project" value="UniProtKB-KW"/>
</dbReference>
<protein>
    <submittedName>
        <fullName evidence="5">28S ribosomal protein S21, mitochondrial</fullName>
    </submittedName>
</protein>
<keyword evidence="4" id="KW-1185">Reference proteome</keyword>
<proteinExistence type="inferred from homology"/>
<evidence type="ECO:0000313" key="4">
    <source>
        <dbReference type="Proteomes" id="UP001318040"/>
    </source>
</evidence>
<dbReference type="AlphaFoldDB" id="A0AAJ7U8K7"/>
<accession>A0AAJ7U8K7</accession>
<dbReference type="Gene3D" id="1.20.5.1150">
    <property type="entry name" value="Ribosomal protein S8"/>
    <property type="match status" value="1"/>
</dbReference>
<dbReference type="InterPro" id="IPR038380">
    <property type="entry name" value="Ribosomal_bS21_sf"/>
</dbReference>
<dbReference type="PANTHER" id="PTHR21109">
    <property type="entry name" value="MITOCHONDRIAL 28S RIBOSOMAL PROTEIN S21"/>
    <property type="match status" value="1"/>
</dbReference>
<dbReference type="NCBIfam" id="TIGR00030">
    <property type="entry name" value="S21p"/>
    <property type="match status" value="1"/>
</dbReference>
<comment type="similarity">
    <text evidence="1">Belongs to the bacterial ribosomal protein bS21 family.</text>
</comment>
<dbReference type="KEGG" id="pmrn:116955024"/>
<evidence type="ECO:0000313" key="5">
    <source>
        <dbReference type="RefSeq" id="XP_032831853.1"/>
    </source>
</evidence>
<reference evidence="5" key="1">
    <citation type="submission" date="2025-08" db="UniProtKB">
        <authorList>
            <consortium name="RefSeq"/>
        </authorList>
    </citation>
    <scope>IDENTIFICATION</scope>
    <source>
        <tissue evidence="5">Sperm</tissue>
    </source>
</reference>
<dbReference type="GO" id="GO:0005840">
    <property type="term" value="C:ribosome"/>
    <property type="evidence" value="ECO:0007669"/>
    <property type="project" value="UniProtKB-KW"/>
</dbReference>
<dbReference type="GO" id="GO:0003735">
    <property type="term" value="F:structural constituent of ribosome"/>
    <property type="evidence" value="ECO:0007669"/>
    <property type="project" value="InterPro"/>
</dbReference>